<dbReference type="SUPFAM" id="SSF51182">
    <property type="entry name" value="RmlC-like cupins"/>
    <property type="match status" value="1"/>
</dbReference>
<evidence type="ECO:0000313" key="1">
    <source>
        <dbReference type="EMBL" id="KAE9396768.1"/>
    </source>
</evidence>
<dbReference type="EMBL" id="ML769508">
    <property type="protein sequence ID" value="KAE9396768.1"/>
    <property type="molecule type" value="Genomic_DNA"/>
</dbReference>
<name>A0A6A4HGP8_9AGAR</name>
<proteinExistence type="predicted"/>
<dbReference type="Gene3D" id="2.60.120.10">
    <property type="entry name" value="Jelly Rolls"/>
    <property type="match status" value="1"/>
</dbReference>
<evidence type="ECO:0000313" key="2">
    <source>
        <dbReference type="Proteomes" id="UP000799118"/>
    </source>
</evidence>
<accession>A0A6A4HGP8</accession>
<keyword evidence="2" id="KW-1185">Reference proteome</keyword>
<reference evidence="1" key="1">
    <citation type="journal article" date="2019" name="Environ. Microbiol.">
        <title>Fungal ecological strategies reflected in gene transcription - a case study of two litter decomposers.</title>
        <authorList>
            <person name="Barbi F."/>
            <person name="Kohler A."/>
            <person name="Barry K."/>
            <person name="Baskaran P."/>
            <person name="Daum C."/>
            <person name="Fauchery L."/>
            <person name="Ihrmark K."/>
            <person name="Kuo A."/>
            <person name="LaButti K."/>
            <person name="Lipzen A."/>
            <person name="Morin E."/>
            <person name="Grigoriev I.V."/>
            <person name="Henrissat B."/>
            <person name="Lindahl B."/>
            <person name="Martin F."/>
        </authorList>
    </citation>
    <scope>NUCLEOTIDE SEQUENCE</scope>
    <source>
        <strain evidence="1">JB14</strain>
    </source>
</reference>
<sequence>MIRAFHHNNIPGDPSLSVDSLRSAPVEEFAALGYHVRQLAEGEDYEEEAKKLAQRLGYPLTEDSKIVWGFKPSANPLVQEWTGELLSKESLQPNADAPTAKCLIHVLDFLALVLSGTALLDFEDPLSKSWIRAELSPGMLWHVPGGSLLSFFKTSESYEVLMLFKGAPSSLIWDKAAESHPARQEYLKGLGL</sequence>
<dbReference type="AlphaFoldDB" id="A0A6A4HGP8"/>
<dbReference type="InterPro" id="IPR011051">
    <property type="entry name" value="RmlC_Cupin_sf"/>
</dbReference>
<dbReference type="Proteomes" id="UP000799118">
    <property type="component" value="Unassembled WGS sequence"/>
</dbReference>
<organism evidence="1 2">
    <name type="scientific">Gymnopus androsaceus JB14</name>
    <dbReference type="NCBI Taxonomy" id="1447944"/>
    <lineage>
        <taxon>Eukaryota</taxon>
        <taxon>Fungi</taxon>
        <taxon>Dikarya</taxon>
        <taxon>Basidiomycota</taxon>
        <taxon>Agaricomycotina</taxon>
        <taxon>Agaricomycetes</taxon>
        <taxon>Agaricomycetidae</taxon>
        <taxon>Agaricales</taxon>
        <taxon>Marasmiineae</taxon>
        <taxon>Omphalotaceae</taxon>
        <taxon>Gymnopus</taxon>
    </lineage>
</organism>
<dbReference type="InterPro" id="IPR014710">
    <property type="entry name" value="RmlC-like_jellyroll"/>
</dbReference>
<dbReference type="OrthoDB" id="2900187at2759"/>
<gene>
    <name evidence="1" type="ORF">BT96DRAFT_1021182</name>
</gene>
<protein>
    <submittedName>
        <fullName evidence="1">Uncharacterized protein</fullName>
    </submittedName>
</protein>